<organism evidence="4 5">
    <name type="scientific">Coleophoma cylindrospora</name>
    <dbReference type="NCBI Taxonomy" id="1849047"/>
    <lineage>
        <taxon>Eukaryota</taxon>
        <taxon>Fungi</taxon>
        <taxon>Dikarya</taxon>
        <taxon>Ascomycota</taxon>
        <taxon>Pezizomycotina</taxon>
        <taxon>Leotiomycetes</taxon>
        <taxon>Helotiales</taxon>
        <taxon>Dermateaceae</taxon>
        <taxon>Coleophoma</taxon>
    </lineage>
</organism>
<dbReference type="EMBL" id="PDLM01000015">
    <property type="protein sequence ID" value="RDW60556.1"/>
    <property type="molecule type" value="Genomic_DNA"/>
</dbReference>
<dbReference type="PROSITE" id="PS51462">
    <property type="entry name" value="NUDIX"/>
    <property type="match status" value="1"/>
</dbReference>
<protein>
    <recommendedName>
        <fullName evidence="3">Nudix hydrolase domain-containing protein</fullName>
    </recommendedName>
</protein>
<evidence type="ECO:0000256" key="2">
    <source>
        <dbReference type="RuleBase" id="RU003476"/>
    </source>
</evidence>
<gene>
    <name evidence="4" type="ORF">BP6252_11939</name>
</gene>
<dbReference type="InterPro" id="IPR000086">
    <property type="entry name" value="NUDIX_hydrolase_dom"/>
</dbReference>
<dbReference type="Gene3D" id="3.90.79.10">
    <property type="entry name" value="Nucleoside Triphosphate Pyrophosphohydrolase"/>
    <property type="match status" value="1"/>
</dbReference>
<dbReference type="Pfam" id="PF00293">
    <property type="entry name" value="NUDIX"/>
    <property type="match status" value="1"/>
</dbReference>
<comment type="caution">
    <text evidence="4">The sequence shown here is derived from an EMBL/GenBank/DDBJ whole genome shotgun (WGS) entry which is preliminary data.</text>
</comment>
<evidence type="ECO:0000256" key="1">
    <source>
        <dbReference type="ARBA" id="ARBA00022801"/>
    </source>
</evidence>
<dbReference type="FunFam" id="3.90.79.10:FF:000060">
    <property type="entry name" value="Nudix hydrolase 1"/>
    <property type="match status" value="1"/>
</dbReference>
<accession>A0A3D8QFC3</accession>
<dbReference type="AlphaFoldDB" id="A0A3D8QFC3"/>
<proteinExistence type="inferred from homology"/>
<dbReference type="Proteomes" id="UP000256645">
    <property type="component" value="Unassembled WGS sequence"/>
</dbReference>
<dbReference type="PROSITE" id="PS00893">
    <property type="entry name" value="NUDIX_BOX"/>
    <property type="match status" value="1"/>
</dbReference>
<dbReference type="PANTHER" id="PTHR16099:SF5">
    <property type="entry name" value="NUCLEOTIDE TRIPHOSPHATE DIPHOSPHATASE NUDT15"/>
    <property type="match status" value="1"/>
</dbReference>
<dbReference type="PANTHER" id="PTHR16099">
    <property type="entry name" value="8-OXO-DGTP DIPHOSPHATES NUDT15"/>
    <property type="match status" value="1"/>
</dbReference>
<dbReference type="GO" id="GO:0005829">
    <property type="term" value="C:cytosol"/>
    <property type="evidence" value="ECO:0007669"/>
    <property type="project" value="TreeGrafter"/>
</dbReference>
<keyword evidence="5" id="KW-1185">Reference proteome</keyword>
<sequence length="165" mass="18558">MAAVAPQVRVGVGVFVLASSQEPRENPRFLVGKRLNAHGAGTYALPGGHLEFGESPEECAARELDEETGLRVKNLRYLTATNDIMKADNKHYITMFMVCEREDDSQPAEVREPEKCEAWSWWSWEELLRCVTATEEAKEGEVMEKRLFVPLVNLVKQRPGLLPSA</sequence>
<comment type="similarity">
    <text evidence="2">Belongs to the Nudix hydrolase family.</text>
</comment>
<evidence type="ECO:0000259" key="3">
    <source>
        <dbReference type="PROSITE" id="PS51462"/>
    </source>
</evidence>
<dbReference type="GO" id="GO:0035539">
    <property type="term" value="F:8-oxo-7,8-dihydrodeoxyguanosine triphosphate pyrophosphatase activity"/>
    <property type="evidence" value="ECO:0007669"/>
    <property type="project" value="TreeGrafter"/>
</dbReference>
<reference evidence="4 5" key="1">
    <citation type="journal article" date="2018" name="IMA Fungus">
        <title>IMA Genome-F 9: Draft genome sequence of Annulohypoxylon stygium, Aspergillus mulundensis, Berkeleyomyces basicola (syn. Thielaviopsis basicola), Ceratocystis smalleyi, two Cercospora beticola strains, Coleophoma cylindrospora, Fusarium fracticaudum, Phialophora cf. hyalina, and Morchella septimelata.</title>
        <authorList>
            <person name="Wingfield B.D."/>
            <person name="Bills G.F."/>
            <person name="Dong Y."/>
            <person name="Huang W."/>
            <person name="Nel W.J."/>
            <person name="Swalarsk-Parry B.S."/>
            <person name="Vaghefi N."/>
            <person name="Wilken P.M."/>
            <person name="An Z."/>
            <person name="de Beer Z.W."/>
            <person name="De Vos L."/>
            <person name="Chen L."/>
            <person name="Duong T.A."/>
            <person name="Gao Y."/>
            <person name="Hammerbacher A."/>
            <person name="Kikkert J.R."/>
            <person name="Li Y."/>
            <person name="Li H."/>
            <person name="Li K."/>
            <person name="Li Q."/>
            <person name="Liu X."/>
            <person name="Ma X."/>
            <person name="Naidoo K."/>
            <person name="Pethybridge S.J."/>
            <person name="Sun J."/>
            <person name="Steenkamp E.T."/>
            <person name="van der Nest M.A."/>
            <person name="van Wyk S."/>
            <person name="Wingfield M.J."/>
            <person name="Xiong C."/>
            <person name="Yue Q."/>
            <person name="Zhang X."/>
        </authorList>
    </citation>
    <scope>NUCLEOTIDE SEQUENCE [LARGE SCALE GENOMIC DNA]</scope>
    <source>
        <strain evidence="4 5">BP6252</strain>
    </source>
</reference>
<name>A0A3D8QFC3_9HELO</name>
<keyword evidence="1 2" id="KW-0378">Hydrolase</keyword>
<dbReference type="SUPFAM" id="SSF55811">
    <property type="entry name" value="Nudix"/>
    <property type="match status" value="1"/>
</dbReference>
<feature type="domain" description="Nudix hydrolase" evidence="3">
    <location>
        <begin position="7"/>
        <end position="145"/>
    </location>
</feature>
<dbReference type="InterPro" id="IPR015797">
    <property type="entry name" value="NUDIX_hydrolase-like_dom_sf"/>
</dbReference>
<dbReference type="OrthoDB" id="447842at2759"/>
<dbReference type="InterPro" id="IPR020476">
    <property type="entry name" value="Nudix_hydrolase"/>
</dbReference>
<dbReference type="PRINTS" id="PR00502">
    <property type="entry name" value="NUDIXFAMILY"/>
</dbReference>
<evidence type="ECO:0000313" key="4">
    <source>
        <dbReference type="EMBL" id="RDW60556.1"/>
    </source>
</evidence>
<evidence type="ECO:0000313" key="5">
    <source>
        <dbReference type="Proteomes" id="UP000256645"/>
    </source>
</evidence>
<dbReference type="CDD" id="cd04678">
    <property type="entry name" value="NUDIX_MTH2_Nudt15"/>
    <property type="match status" value="1"/>
</dbReference>
<dbReference type="InterPro" id="IPR020084">
    <property type="entry name" value="NUDIX_hydrolase_CS"/>
</dbReference>
<dbReference type="GO" id="GO:0006203">
    <property type="term" value="P:dGTP catabolic process"/>
    <property type="evidence" value="ECO:0007669"/>
    <property type="project" value="TreeGrafter"/>
</dbReference>